<protein>
    <submittedName>
        <fullName evidence="7">O-antigen ligase</fullName>
    </submittedName>
</protein>
<feature type="domain" description="O-antigen ligase-related" evidence="6">
    <location>
        <begin position="239"/>
        <end position="364"/>
    </location>
</feature>
<keyword evidence="8" id="KW-1185">Reference proteome</keyword>
<comment type="subcellular location">
    <subcellularLocation>
        <location evidence="1">Membrane</location>
        <topology evidence="1">Multi-pass membrane protein</topology>
    </subcellularLocation>
</comment>
<organism evidence="7 8">
    <name type="scientific">Microlunatus soli</name>
    <dbReference type="NCBI Taxonomy" id="630515"/>
    <lineage>
        <taxon>Bacteria</taxon>
        <taxon>Bacillati</taxon>
        <taxon>Actinomycetota</taxon>
        <taxon>Actinomycetes</taxon>
        <taxon>Propionibacteriales</taxon>
        <taxon>Propionibacteriaceae</taxon>
        <taxon>Microlunatus</taxon>
    </lineage>
</organism>
<feature type="transmembrane region" description="Helical" evidence="5">
    <location>
        <begin position="389"/>
        <end position="408"/>
    </location>
</feature>
<feature type="transmembrane region" description="Helical" evidence="5">
    <location>
        <begin position="414"/>
        <end position="434"/>
    </location>
</feature>
<reference evidence="7 8" key="1">
    <citation type="submission" date="2016-10" db="EMBL/GenBank/DDBJ databases">
        <authorList>
            <person name="de Groot N.N."/>
        </authorList>
    </citation>
    <scope>NUCLEOTIDE SEQUENCE [LARGE SCALE GENOMIC DNA]</scope>
    <source>
        <strain evidence="7 8">DSM 21800</strain>
    </source>
</reference>
<sequence length="473" mass="50693">MALDREISDGSARPPRRIISAAMMLSIYLVLLFGVPSSLTIAGLASVGRPSFLWGLVLAFWWLLAQLQRYRPTRIRVWQPVRFALLAFVIIVLVSFGAALLRGQPADQISPATTAVLRVVSWLGVLLVTMDGIATRGEMIKVVRGLTIGAGLVALLGLAQFITGRTLLDWVVGLPGIDYDTELTARGEFTRVAGTATHPLEYAVIVTGCLPLALLAAMTDGFRRQEDRLIRLSWWLPVTFMIVSSLLSVSRSAIIGLVIAILATLPAMSRAYRRLTIIGGAFAAVVVAIVVPGMATTMITLFLGGPEEPSAQSRSNALERLPEFLSSSPLIGQGLGTFMPRYYIFDNEWALLTVELGILGVTAFAAIAVAAIASAACSARRSRDPEIITIGRGVAAAMLTTAVLFAFFDAMGFPISAGMYFFFAGLAAALGRLSQTEDLSGFPMIKEPMRDQVRKSLPGGRAAAGPMTTEERS</sequence>
<dbReference type="GO" id="GO:0016020">
    <property type="term" value="C:membrane"/>
    <property type="evidence" value="ECO:0007669"/>
    <property type="project" value="UniProtKB-SubCell"/>
</dbReference>
<accession>A0A1H1SPH9</accession>
<dbReference type="OrthoDB" id="5243524at2"/>
<feature type="transmembrane region" description="Helical" evidence="5">
    <location>
        <begin position="142"/>
        <end position="162"/>
    </location>
</feature>
<evidence type="ECO:0000256" key="3">
    <source>
        <dbReference type="ARBA" id="ARBA00022989"/>
    </source>
</evidence>
<dbReference type="InterPro" id="IPR007016">
    <property type="entry name" value="O-antigen_ligase-rel_domated"/>
</dbReference>
<feature type="transmembrane region" description="Helical" evidence="5">
    <location>
        <begin position="202"/>
        <end position="222"/>
    </location>
</feature>
<evidence type="ECO:0000313" key="7">
    <source>
        <dbReference type="EMBL" id="SDS49646.1"/>
    </source>
</evidence>
<dbReference type="GO" id="GO:0016874">
    <property type="term" value="F:ligase activity"/>
    <property type="evidence" value="ECO:0007669"/>
    <property type="project" value="UniProtKB-KW"/>
</dbReference>
<dbReference type="AlphaFoldDB" id="A0A1H1SPH9"/>
<proteinExistence type="predicted"/>
<evidence type="ECO:0000259" key="6">
    <source>
        <dbReference type="Pfam" id="PF04932"/>
    </source>
</evidence>
<dbReference type="Pfam" id="PF04932">
    <property type="entry name" value="Wzy_C"/>
    <property type="match status" value="1"/>
</dbReference>
<gene>
    <name evidence="7" type="ORF">SAMN04489812_2083</name>
</gene>
<feature type="transmembrane region" description="Helical" evidence="5">
    <location>
        <begin position="109"/>
        <end position="130"/>
    </location>
</feature>
<evidence type="ECO:0000256" key="5">
    <source>
        <dbReference type="SAM" id="Phobius"/>
    </source>
</evidence>
<feature type="transmembrane region" description="Helical" evidence="5">
    <location>
        <begin position="356"/>
        <end position="377"/>
    </location>
</feature>
<feature type="transmembrane region" description="Helical" evidence="5">
    <location>
        <begin position="234"/>
        <end position="265"/>
    </location>
</feature>
<keyword evidence="2 5" id="KW-0812">Transmembrane</keyword>
<evidence type="ECO:0000313" key="8">
    <source>
        <dbReference type="Proteomes" id="UP000199103"/>
    </source>
</evidence>
<keyword evidence="7" id="KW-0436">Ligase</keyword>
<dbReference type="STRING" id="630515.SAMN04489812_2083"/>
<keyword evidence="3 5" id="KW-1133">Transmembrane helix</keyword>
<dbReference type="RefSeq" id="WP_157683358.1">
    <property type="nucleotide sequence ID" value="NZ_LT629772.1"/>
</dbReference>
<dbReference type="PANTHER" id="PTHR37422:SF23">
    <property type="entry name" value="TEICHURONIC ACID BIOSYNTHESIS PROTEIN TUAE"/>
    <property type="match status" value="1"/>
</dbReference>
<dbReference type="PANTHER" id="PTHR37422">
    <property type="entry name" value="TEICHURONIC ACID BIOSYNTHESIS PROTEIN TUAE"/>
    <property type="match status" value="1"/>
</dbReference>
<dbReference type="EMBL" id="LT629772">
    <property type="protein sequence ID" value="SDS49646.1"/>
    <property type="molecule type" value="Genomic_DNA"/>
</dbReference>
<dbReference type="InterPro" id="IPR051533">
    <property type="entry name" value="WaaL-like"/>
</dbReference>
<feature type="transmembrane region" description="Helical" evidence="5">
    <location>
        <begin position="51"/>
        <end position="71"/>
    </location>
</feature>
<keyword evidence="4 5" id="KW-0472">Membrane</keyword>
<evidence type="ECO:0000256" key="1">
    <source>
        <dbReference type="ARBA" id="ARBA00004141"/>
    </source>
</evidence>
<feature type="transmembrane region" description="Helical" evidence="5">
    <location>
        <begin position="83"/>
        <end position="103"/>
    </location>
</feature>
<name>A0A1H1SPH9_9ACTN</name>
<feature type="transmembrane region" description="Helical" evidence="5">
    <location>
        <begin position="21"/>
        <end position="45"/>
    </location>
</feature>
<feature type="transmembrane region" description="Helical" evidence="5">
    <location>
        <begin position="277"/>
        <end position="303"/>
    </location>
</feature>
<evidence type="ECO:0000256" key="2">
    <source>
        <dbReference type="ARBA" id="ARBA00022692"/>
    </source>
</evidence>
<dbReference type="Proteomes" id="UP000199103">
    <property type="component" value="Chromosome I"/>
</dbReference>
<evidence type="ECO:0000256" key="4">
    <source>
        <dbReference type="ARBA" id="ARBA00023136"/>
    </source>
</evidence>